<evidence type="ECO:0000313" key="3">
    <source>
        <dbReference type="Proteomes" id="UP000094056"/>
    </source>
</evidence>
<proteinExistence type="predicted"/>
<name>A0A1E3X8M7_9BACT</name>
<evidence type="ECO:0000259" key="1">
    <source>
        <dbReference type="Pfam" id="PF08241"/>
    </source>
</evidence>
<evidence type="ECO:0000313" key="2">
    <source>
        <dbReference type="EMBL" id="ODS31314.1"/>
    </source>
</evidence>
<organism evidence="2 3">
    <name type="scientific">Candidatus Scalindua rubra</name>
    <dbReference type="NCBI Taxonomy" id="1872076"/>
    <lineage>
        <taxon>Bacteria</taxon>
        <taxon>Pseudomonadati</taxon>
        <taxon>Planctomycetota</taxon>
        <taxon>Candidatus Brocadiia</taxon>
        <taxon>Candidatus Brocadiales</taxon>
        <taxon>Candidatus Scalinduaceae</taxon>
        <taxon>Candidatus Scalindua</taxon>
    </lineage>
</organism>
<dbReference type="InterPro" id="IPR013216">
    <property type="entry name" value="Methyltransf_11"/>
</dbReference>
<gene>
    <name evidence="2" type="ORF">SCARUB_03576</name>
</gene>
<dbReference type="AlphaFoldDB" id="A0A1E3X8M7"/>
<dbReference type="EMBL" id="MAYW01000127">
    <property type="protein sequence ID" value="ODS31314.1"/>
    <property type="molecule type" value="Genomic_DNA"/>
</dbReference>
<dbReference type="CDD" id="cd02440">
    <property type="entry name" value="AdoMet_MTases"/>
    <property type="match status" value="1"/>
</dbReference>
<dbReference type="SUPFAM" id="SSF53335">
    <property type="entry name" value="S-adenosyl-L-methionine-dependent methyltransferases"/>
    <property type="match status" value="1"/>
</dbReference>
<sequence>MCQHVILREDTTEESNLLSFLRQFYRFCIQAKYEGWRYYKAVLDILENVTKSNSLLDIGCAEGTKQYAKMLSIPLEKVCGIEMKPKHIKLAQKHFKIFNVNLEHDTFPFQDQEIEIIICNQVLEHLKNIFLPLSEMDRVLKIGGHLIIGIPNLAALHNRIFILFGKQPSCNVIMGPHIRCFTHKGFLEFIRQNTNFELQSISAATLYPFPYPVVQYCAKYFPGLSSYTFYLLKKIKHNPDNCDWSMRTDFDTCF</sequence>
<dbReference type="Proteomes" id="UP000094056">
    <property type="component" value="Unassembled WGS sequence"/>
</dbReference>
<dbReference type="InterPro" id="IPR029063">
    <property type="entry name" value="SAM-dependent_MTases_sf"/>
</dbReference>
<feature type="domain" description="Methyltransferase type 11" evidence="1">
    <location>
        <begin position="56"/>
        <end position="148"/>
    </location>
</feature>
<comment type="caution">
    <text evidence="2">The sequence shown here is derived from an EMBL/GenBank/DDBJ whole genome shotgun (WGS) entry which is preliminary data.</text>
</comment>
<reference evidence="2 3" key="1">
    <citation type="submission" date="2016-07" db="EMBL/GenBank/DDBJ databases">
        <title>Draft genome of Scalindua rubra, obtained from a brine-seawater interface in the Red Sea, sheds light on salt adaptation in anammox bacteria.</title>
        <authorList>
            <person name="Speth D.R."/>
            <person name="Lagkouvardos I."/>
            <person name="Wang Y."/>
            <person name="Qian P.-Y."/>
            <person name="Dutilh B.E."/>
            <person name="Jetten M.S."/>
        </authorList>
    </citation>
    <scope>NUCLEOTIDE SEQUENCE [LARGE SCALE GENOMIC DNA]</scope>
    <source>
        <strain evidence="2">BSI-1</strain>
    </source>
</reference>
<accession>A0A1E3X8M7</accession>
<dbReference type="Pfam" id="PF08241">
    <property type="entry name" value="Methyltransf_11"/>
    <property type="match status" value="1"/>
</dbReference>
<dbReference type="Gene3D" id="3.40.50.150">
    <property type="entry name" value="Vaccinia Virus protein VP39"/>
    <property type="match status" value="1"/>
</dbReference>
<protein>
    <submittedName>
        <fullName evidence="2">Two-component response regulator</fullName>
    </submittedName>
</protein>